<gene>
    <name evidence="6" type="ORF">TRIVIDRAFT_68134</name>
</gene>
<dbReference type="Proteomes" id="UP000007115">
    <property type="component" value="Unassembled WGS sequence"/>
</dbReference>
<dbReference type="VEuPathDB" id="FungiDB:TRIVIDRAFT_68134"/>
<feature type="region of interest" description="Disordered" evidence="4">
    <location>
        <begin position="856"/>
        <end position="881"/>
    </location>
</feature>
<dbReference type="RefSeq" id="XP_013954097.1">
    <property type="nucleotide sequence ID" value="XM_014098622.1"/>
</dbReference>
<dbReference type="PROSITE" id="PS50088">
    <property type="entry name" value="ANK_REPEAT"/>
    <property type="match status" value="3"/>
</dbReference>
<dbReference type="Pfam" id="PF12796">
    <property type="entry name" value="Ank_2"/>
    <property type="match status" value="2"/>
</dbReference>
<dbReference type="PROSITE" id="PS50297">
    <property type="entry name" value="ANK_REP_REGION"/>
    <property type="match status" value="1"/>
</dbReference>
<dbReference type="eggNOG" id="KOG0504">
    <property type="taxonomic scope" value="Eukaryota"/>
</dbReference>
<dbReference type="SMART" id="SM00248">
    <property type="entry name" value="ANK"/>
    <property type="match status" value="7"/>
</dbReference>
<dbReference type="PANTHER" id="PTHR24173">
    <property type="entry name" value="ANKYRIN REPEAT CONTAINING"/>
    <property type="match status" value="1"/>
</dbReference>
<dbReference type="STRING" id="413071.G9N0M0"/>
<comment type="caution">
    <text evidence="6">The sequence shown here is derived from an EMBL/GenBank/DDBJ whole genome shotgun (WGS) entry which is preliminary data.</text>
</comment>
<dbReference type="PANTHER" id="PTHR24173:SF74">
    <property type="entry name" value="ANKYRIN REPEAT DOMAIN-CONTAINING PROTEIN 16"/>
    <property type="match status" value="1"/>
</dbReference>
<dbReference type="InterPro" id="IPR036770">
    <property type="entry name" value="Ankyrin_rpt-contain_sf"/>
</dbReference>
<proteinExistence type="predicted"/>
<dbReference type="OrthoDB" id="5153871at2759"/>
<evidence type="ECO:0000256" key="2">
    <source>
        <dbReference type="ARBA" id="ARBA00023043"/>
    </source>
</evidence>
<accession>G9N0M0</accession>
<dbReference type="OMA" id="AMENGHC"/>
<evidence type="ECO:0000313" key="7">
    <source>
        <dbReference type="Proteomes" id="UP000007115"/>
    </source>
</evidence>
<dbReference type="SUPFAM" id="SSF48403">
    <property type="entry name" value="Ankyrin repeat"/>
    <property type="match status" value="1"/>
</dbReference>
<feature type="region of interest" description="Disordered" evidence="4">
    <location>
        <begin position="907"/>
        <end position="938"/>
    </location>
</feature>
<evidence type="ECO:0000256" key="5">
    <source>
        <dbReference type="SAM" id="Phobius"/>
    </source>
</evidence>
<keyword evidence="2 3" id="KW-0040">ANK repeat</keyword>
<organism evidence="6 7">
    <name type="scientific">Hypocrea virens (strain Gv29-8 / FGSC 10586)</name>
    <name type="common">Gliocladium virens</name>
    <name type="synonym">Trichoderma virens</name>
    <dbReference type="NCBI Taxonomy" id="413071"/>
    <lineage>
        <taxon>Eukaryota</taxon>
        <taxon>Fungi</taxon>
        <taxon>Dikarya</taxon>
        <taxon>Ascomycota</taxon>
        <taxon>Pezizomycotina</taxon>
        <taxon>Sordariomycetes</taxon>
        <taxon>Hypocreomycetidae</taxon>
        <taxon>Hypocreales</taxon>
        <taxon>Hypocreaceae</taxon>
        <taxon>Trichoderma</taxon>
    </lineage>
</organism>
<feature type="repeat" description="ANK" evidence="3">
    <location>
        <begin position="389"/>
        <end position="413"/>
    </location>
</feature>
<dbReference type="HOGENOM" id="CLU_293207_0_0_1"/>
<keyword evidence="5" id="KW-0812">Transmembrane</keyword>
<dbReference type="InParanoid" id="G9N0M0"/>
<evidence type="ECO:0000256" key="4">
    <source>
        <dbReference type="SAM" id="MobiDB-lite"/>
    </source>
</evidence>
<feature type="repeat" description="ANK" evidence="3">
    <location>
        <begin position="426"/>
        <end position="458"/>
    </location>
</feature>
<keyword evidence="1" id="KW-0677">Repeat</keyword>
<evidence type="ECO:0000313" key="6">
    <source>
        <dbReference type="EMBL" id="EHK19902.1"/>
    </source>
</evidence>
<evidence type="ECO:0000256" key="1">
    <source>
        <dbReference type="ARBA" id="ARBA00022737"/>
    </source>
</evidence>
<name>G9N0M0_HYPVG</name>
<evidence type="ECO:0000256" key="3">
    <source>
        <dbReference type="PROSITE-ProRule" id="PRU00023"/>
    </source>
</evidence>
<dbReference type="EMBL" id="ABDF02000082">
    <property type="protein sequence ID" value="EHK19902.1"/>
    <property type="molecule type" value="Genomic_DNA"/>
</dbReference>
<dbReference type="AlphaFoldDB" id="G9N0M0"/>
<dbReference type="Gene3D" id="1.25.40.20">
    <property type="entry name" value="Ankyrin repeat-containing domain"/>
    <property type="match status" value="2"/>
</dbReference>
<keyword evidence="5" id="KW-1133">Transmembrane helix</keyword>
<feature type="transmembrane region" description="Helical" evidence="5">
    <location>
        <begin position="786"/>
        <end position="808"/>
    </location>
</feature>
<sequence>MGLDQFAPSRQKAFVFTEYLEEGNFEAHSCGNGRFIQGAPSADLEICFRLYKTQSFLDIQIHEDNLLQWLRAIPSLSDDLSDDLFDASISMGTLLPRYPEMSAKFDQDKRDGHSFDALELFVRHFLREGSVFASFGFEHLYEERILTELHFHDIQSQNRSMSEDLDLLDEAIDEVDERDIKGSSQPFLFMNERFQAQLQTAIRQRDPIAVDKVLAKDPGFVDAKTLCLAIRYYERTVFHLLLKHGAQVNGVGMIAEPLYRAAKSGRLDAVQLLLSYDANKEGGDSCISATPLSGAVSGGHLEIVQYLVEEKGANINGNKYKSPLSRAIKHRHLHIFDYLVRAGANVLEEDYFVLLPQFVGTKQAVLGDILERFIAGMGNEARDLLFWRAVSEGHLEIVRHLVETGADVNPDTRNCDPVDFLMCSREHSSPLAVAASNGHLGIVRYLVEAGANVNPHKYHRDASDGGNSDAKIPGCMRPHYSPLAAAAKSNKSEVAEFLSSIGATLLEGEDKIYVLDNFRPLHVHWCMYGIMSVGEFLDKMKPSAAIEVKDCPAVAAIQAQERRTMARRLLAKIANSCEKLLDASTMQDVSAGLMAFVDQVGTSTSVWRSGTRAIRDICEGYMPRSLSDIVSALQVANAMRSVVPPSRLVYTKKEFVDDIPRWAALLSPDDQRLFFEIASYLWGIPAATTAHEMADSLTRPLMFLQNLVIYVVKTHGLFDHGPGNSCGSYRLQALRQQYPFAMRHTHTCERRLTLAEWDPLPKQAAQESPHTNVLKPPDPEGEEFSILARITVLMAGAIFGAILLYLCLSRYGFSTFRLPILTSDAGQGWASDQIITRNNVLLALYIGLTSPVDLESRKSTDDLLPKSSPLSHELPDSRPTERVRDHMAAIQPSYEGDYSMIDSSSDSVVDATMDGSPSVSSHLTSSSPATTISPSSMTTATPGLTTMANPMDGTIYCKHCDSKFKLGKNGRRGQASNLQKHVKIHHPETIPNYHREREAAKMPWQVETDCYKNILSQRQCALLGSFERFYGRAMANG</sequence>
<keyword evidence="5" id="KW-0472">Membrane</keyword>
<feature type="repeat" description="ANK" evidence="3">
    <location>
        <begin position="319"/>
        <end position="351"/>
    </location>
</feature>
<dbReference type="InterPro" id="IPR002110">
    <property type="entry name" value="Ankyrin_rpt"/>
</dbReference>
<keyword evidence="7" id="KW-1185">Reference proteome</keyword>
<protein>
    <submittedName>
        <fullName evidence="6">Uncharacterized protein</fullName>
    </submittedName>
</protein>
<reference evidence="6 7" key="1">
    <citation type="journal article" date="2011" name="Genome Biol.">
        <title>Comparative genome sequence analysis underscores mycoparasitism as the ancestral life style of Trichoderma.</title>
        <authorList>
            <person name="Kubicek C.P."/>
            <person name="Herrera-Estrella A."/>
            <person name="Seidl-Seiboth V."/>
            <person name="Martinez D.A."/>
            <person name="Druzhinina I.S."/>
            <person name="Thon M."/>
            <person name="Zeilinger S."/>
            <person name="Casas-Flores S."/>
            <person name="Horwitz B.A."/>
            <person name="Mukherjee P.K."/>
            <person name="Mukherjee M."/>
            <person name="Kredics L."/>
            <person name="Alcaraz L.D."/>
            <person name="Aerts A."/>
            <person name="Antal Z."/>
            <person name="Atanasova L."/>
            <person name="Cervantes-Badillo M.G."/>
            <person name="Challacombe J."/>
            <person name="Chertkov O."/>
            <person name="McCluskey K."/>
            <person name="Coulpier F."/>
            <person name="Deshpande N."/>
            <person name="von Doehren H."/>
            <person name="Ebbole D.J."/>
            <person name="Esquivel-Naranjo E.U."/>
            <person name="Fekete E."/>
            <person name="Flipphi M."/>
            <person name="Glaser F."/>
            <person name="Gomez-Rodriguez E.Y."/>
            <person name="Gruber S."/>
            <person name="Han C."/>
            <person name="Henrissat B."/>
            <person name="Hermosa R."/>
            <person name="Hernandez-Onate M."/>
            <person name="Karaffa L."/>
            <person name="Kosti I."/>
            <person name="Le Crom S."/>
            <person name="Lindquist E."/>
            <person name="Lucas S."/>
            <person name="Luebeck M."/>
            <person name="Luebeck P.S."/>
            <person name="Margeot A."/>
            <person name="Metz B."/>
            <person name="Misra M."/>
            <person name="Nevalainen H."/>
            <person name="Omann M."/>
            <person name="Packer N."/>
            <person name="Perrone G."/>
            <person name="Uresti-Rivera E.E."/>
            <person name="Salamov A."/>
            <person name="Schmoll M."/>
            <person name="Seiboth B."/>
            <person name="Shapiro H."/>
            <person name="Sukno S."/>
            <person name="Tamayo-Ramos J.A."/>
            <person name="Tisch D."/>
            <person name="Wiest A."/>
            <person name="Wilkinson H.H."/>
            <person name="Zhang M."/>
            <person name="Coutinho P.M."/>
            <person name="Kenerley C.M."/>
            <person name="Monte E."/>
            <person name="Baker S.E."/>
            <person name="Grigoriev I.V."/>
        </authorList>
    </citation>
    <scope>NUCLEOTIDE SEQUENCE [LARGE SCALE GENOMIC DNA]</scope>
    <source>
        <strain evidence="7">Gv29-8 / FGSC 10586</strain>
    </source>
</reference>
<dbReference type="GeneID" id="25797043"/>